<comment type="caution">
    <text evidence="1">The sequence shown here is derived from an EMBL/GenBank/DDBJ whole genome shotgun (WGS) entry which is preliminary data.</text>
</comment>
<name>A0A9Q3EHB1_9BASI</name>
<dbReference type="Gene3D" id="3.40.50.10810">
    <property type="entry name" value="Tandem AAA-ATPase domain"/>
    <property type="match status" value="1"/>
</dbReference>
<dbReference type="AlphaFoldDB" id="A0A9Q3EHB1"/>
<accession>A0A9Q3EHB1</accession>
<dbReference type="InterPro" id="IPR038718">
    <property type="entry name" value="SNF2-like_sf"/>
</dbReference>
<keyword evidence="2" id="KW-1185">Reference proteome</keyword>
<dbReference type="EMBL" id="AVOT02027132">
    <property type="protein sequence ID" value="MBW0519110.1"/>
    <property type="molecule type" value="Genomic_DNA"/>
</dbReference>
<evidence type="ECO:0000313" key="2">
    <source>
        <dbReference type="Proteomes" id="UP000765509"/>
    </source>
</evidence>
<evidence type="ECO:0008006" key="3">
    <source>
        <dbReference type="Google" id="ProtNLM"/>
    </source>
</evidence>
<evidence type="ECO:0000313" key="1">
    <source>
        <dbReference type="EMBL" id="MBW0519110.1"/>
    </source>
</evidence>
<gene>
    <name evidence="1" type="ORF">O181_058825</name>
</gene>
<protein>
    <recommendedName>
        <fullName evidence="3">SNF2 N-terminal domain-containing protein</fullName>
    </recommendedName>
</protein>
<reference evidence="1" key="1">
    <citation type="submission" date="2021-03" db="EMBL/GenBank/DDBJ databases">
        <title>Draft genome sequence of rust myrtle Austropuccinia psidii MF-1, a brazilian biotype.</title>
        <authorList>
            <person name="Quecine M.C."/>
            <person name="Pachon D.M.R."/>
            <person name="Bonatelli M.L."/>
            <person name="Correr F.H."/>
            <person name="Franceschini L.M."/>
            <person name="Leite T.F."/>
            <person name="Margarido G.R.A."/>
            <person name="Almeida C.A."/>
            <person name="Ferrarezi J.A."/>
            <person name="Labate C.A."/>
        </authorList>
    </citation>
    <scope>NUCLEOTIDE SEQUENCE</scope>
    <source>
        <strain evidence="1">MF-1</strain>
    </source>
</reference>
<organism evidence="1 2">
    <name type="scientific">Austropuccinia psidii MF-1</name>
    <dbReference type="NCBI Taxonomy" id="1389203"/>
    <lineage>
        <taxon>Eukaryota</taxon>
        <taxon>Fungi</taxon>
        <taxon>Dikarya</taxon>
        <taxon>Basidiomycota</taxon>
        <taxon>Pucciniomycotina</taxon>
        <taxon>Pucciniomycetes</taxon>
        <taxon>Pucciniales</taxon>
        <taxon>Sphaerophragmiaceae</taxon>
        <taxon>Austropuccinia</taxon>
    </lineage>
</organism>
<dbReference type="Proteomes" id="UP000765509">
    <property type="component" value="Unassembled WGS sequence"/>
</dbReference>
<proteinExistence type="predicted"/>
<sequence>MENPPVIIGPPHPLDPLLIPGTTLETRSSAHLNLFQTIPPLGGLLVDDMGLGKAIKAIALISTSKQWLIINSYCSTPTSLNNQLEARNIQEFSGWSIASQHLPWPHLSLII</sequence>